<gene>
    <name evidence="2" type="ORF">PBRASI_LOCUS7969</name>
</gene>
<organism evidence="2 3">
    <name type="scientific">Paraglomus brasilianum</name>
    <dbReference type="NCBI Taxonomy" id="144538"/>
    <lineage>
        <taxon>Eukaryota</taxon>
        <taxon>Fungi</taxon>
        <taxon>Fungi incertae sedis</taxon>
        <taxon>Mucoromycota</taxon>
        <taxon>Glomeromycotina</taxon>
        <taxon>Glomeromycetes</taxon>
        <taxon>Paraglomerales</taxon>
        <taxon>Paraglomeraceae</taxon>
        <taxon>Paraglomus</taxon>
    </lineage>
</organism>
<evidence type="ECO:0000313" key="3">
    <source>
        <dbReference type="Proteomes" id="UP000789739"/>
    </source>
</evidence>
<name>A0A9N9CPD6_9GLOM</name>
<dbReference type="EMBL" id="CAJVPI010001326">
    <property type="protein sequence ID" value="CAG8607237.1"/>
    <property type="molecule type" value="Genomic_DNA"/>
</dbReference>
<feature type="chain" id="PRO_5040191415" evidence="1">
    <location>
        <begin position="22"/>
        <end position="208"/>
    </location>
</feature>
<sequence>MRGLLQSILLSLILTASLVNAQLQTGDVSLASQTSWYVCSPDPTNIVSYSITTYSQTVTSTPNFGTTKSGFSSPDVPPCTLSFVSVVVDPTNFARIFNLQTFYAWDSQSCITTCVNTCIKTGPIPSLQTVAWCLVVSNPNNAIVNLKISYGFGSASTNTGAPTTNGTVANPTITSTNGAVASPTDTNGSGALTTTIAFPSGVEKNGWN</sequence>
<protein>
    <submittedName>
        <fullName evidence="2">5057_t:CDS:1</fullName>
    </submittedName>
</protein>
<keyword evidence="3" id="KW-1185">Reference proteome</keyword>
<keyword evidence="1" id="KW-0732">Signal</keyword>
<feature type="signal peptide" evidence="1">
    <location>
        <begin position="1"/>
        <end position="21"/>
    </location>
</feature>
<evidence type="ECO:0000256" key="1">
    <source>
        <dbReference type="SAM" id="SignalP"/>
    </source>
</evidence>
<accession>A0A9N9CPD6</accession>
<evidence type="ECO:0000313" key="2">
    <source>
        <dbReference type="EMBL" id="CAG8607237.1"/>
    </source>
</evidence>
<feature type="non-terminal residue" evidence="2">
    <location>
        <position position="208"/>
    </location>
</feature>
<dbReference type="AlphaFoldDB" id="A0A9N9CPD6"/>
<dbReference type="OrthoDB" id="2410581at2759"/>
<comment type="caution">
    <text evidence="2">The sequence shown here is derived from an EMBL/GenBank/DDBJ whole genome shotgun (WGS) entry which is preliminary data.</text>
</comment>
<dbReference type="Proteomes" id="UP000789739">
    <property type="component" value="Unassembled WGS sequence"/>
</dbReference>
<proteinExistence type="predicted"/>
<reference evidence="2" key="1">
    <citation type="submission" date="2021-06" db="EMBL/GenBank/DDBJ databases">
        <authorList>
            <person name="Kallberg Y."/>
            <person name="Tangrot J."/>
            <person name="Rosling A."/>
        </authorList>
    </citation>
    <scope>NUCLEOTIDE SEQUENCE</scope>
    <source>
        <strain evidence="2">BR232B</strain>
    </source>
</reference>